<protein>
    <recommendedName>
        <fullName evidence="3">Transcription factor domain-containing protein</fullName>
    </recommendedName>
</protein>
<dbReference type="AlphaFoldDB" id="A0A6A6QZN8"/>
<name>A0A6A6QZN8_9PEZI</name>
<dbReference type="Pfam" id="PF11951">
    <property type="entry name" value="Fungal_trans_2"/>
    <property type="match status" value="1"/>
</dbReference>
<dbReference type="OrthoDB" id="5126878at2759"/>
<dbReference type="PANTHER" id="PTHR38111">
    <property type="entry name" value="ZN(2)-C6 FUNGAL-TYPE DOMAIN-CONTAINING PROTEIN-RELATED"/>
    <property type="match status" value="1"/>
</dbReference>
<dbReference type="EMBL" id="MU004186">
    <property type="protein sequence ID" value="KAF2497719.1"/>
    <property type="molecule type" value="Genomic_DNA"/>
</dbReference>
<evidence type="ECO:0000313" key="1">
    <source>
        <dbReference type="EMBL" id="KAF2497719.1"/>
    </source>
</evidence>
<accession>A0A6A6QZN8</accession>
<evidence type="ECO:0000313" key="2">
    <source>
        <dbReference type="Proteomes" id="UP000799750"/>
    </source>
</evidence>
<dbReference type="Proteomes" id="UP000799750">
    <property type="component" value="Unassembled WGS sequence"/>
</dbReference>
<organism evidence="1 2">
    <name type="scientific">Lophium mytilinum</name>
    <dbReference type="NCBI Taxonomy" id="390894"/>
    <lineage>
        <taxon>Eukaryota</taxon>
        <taxon>Fungi</taxon>
        <taxon>Dikarya</taxon>
        <taxon>Ascomycota</taxon>
        <taxon>Pezizomycotina</taxon>
        <taxon>Dothideomycetes</taxon>
        <taxon>Pleosporomycetidae</taxon>
        <taxon>Mytilinidiales</taxon>
        <taxon>Mytilinidiaceae</taxon>
        <taxon>Lophium</taxon>
    </lineage>
</organism>
<reference evidence="1" key="1">
    <citation type="journal article" date="2020" name="Stud. Mycol.">
        <title>101 Dothideomycetes genomes: a test case for predicting lifestyles and emergence of pathogens.</title>
        <authorList>
            <person name="Haridas S."/>
            <person name="Albert R."/>
            <person name="Binder M."/>
            <person name="Bloem J."/>
            <person name="Labutti K."/>
            <person name="Salamov A."/>
            <person name="Andreopoulos B."/>
            <person name="Baker S."/>
            <person name="Barry K."/>
            <person name="Bills G."/>
            <person name="Bluhm B."/>
            <person name="Cannon C."/>
            <person name="Castanera R."/>
            <person name="Culley D."/>
            <person name="Daum C."/>
            <person name="Ezra D."/>
            <person name="Gonzalez J."/>
            <person name="Henrissat B."/>
            <person name="Kuo A."/>
            <person name="Liang C."/>
            <person name="Lipzen A."/>
            <person name="Lutzoni F."/>
            <person name="Magnuson J."/>
            <person name="Mondo S."/>
            <person name="Nolan M."/>
            <person name="Ohm R."/>
            <person name="Pangilinan J."/>
            <person name="Park H.-J."/>
            <person name="Ramirez L."/>
            <person name="Alfaro M."/>
            <person name="Sun H."/>
            <person name="Tritt A."/>
            <person name="Yoshinaga Y."/>
            <person name="Zwiers L.-H."/>
            <person name="Turgeon B."/>
            <person name="Goodwin S."/>
            <person name="Spatafora J."/>
            <person name="Crous P."/>
            <person name="Grigoriev I."/>
        </authorList>
    </citation>
    <scope>NUCLEOTIDE SEQUENCE</scope>
    <source>
        <strain evidence="1">CBS 269.34</strain>
    </source>
</reference>
<keyword evidence="2" id="KW-1185">Reference proteome</keyword>
<sequence>MAILNSSGPRFEFVSQAFNDDGSKQSVDRKRVRKQAMRAVAGSRRARGNYGQHNLRQYPIMLLDEEVNQIRIRENGPEATSQTQRAPRRISCSIPSNPAARGFESMRMRFGIDILELPKLTSSHLARLASSRLASEPAIFAGLLQCKQVSYIGHVPARYGNSVCMEDAASCLAAKMRRMLCPSDSAVTDVMVLRLYNKALKSLQNAIKDPVQVLDPDTLCATELLATFEFLGFSQDYQGNIWQSHLKGAARIIRLRGSNRFTSDYEISLFMPLSGLIVCASQSSKPDRSTNQASAQFTEAMWRYESCFLVEKAWQKAVYAMIDPHSSLERSPMVVEFWGRIVHVSAYFCDVTALICEQDSLQVMKYTLTPTCTEECDHPPKSVHELVCRGLNIRRRIQEWRHEYQDMLIEDASSRKSDEACAAFRWQIFGVYLSVTALLNRLIGAVTSSKRIELERESHLFASRVLLMEQEGREDQFEVDYYSRPKVGRAADFYSTQKIVVARSILATSASWSDNSMTEDYSPIGQEHLIEKWKFEYWCKLLGRCSQSAEHNTTTACTSCPHGELLEVVK</sequence>
<dbReference type="PANTHER" id="PTHR38111:SF6">
    <property type="entry name" value="FINGER DOMAIN PROTEIN, PUTATIVE (AFU_ORTHOLOGUE AFUA_8G01940)-RELATED"/>
    <property type="match status" value="1"/>
</dbReference>
<evidence type="ECO:0008006" key="3">
    <source>
        <dbReference type="Google" id="ProtNLM"/>
    </source>
</evidence>
<gene>
    <name evidence="1" type="ORF">BU16DRAFT_537341</name>
</gene>
<dbReference type="InterPro" id="IPR021858">
    <property type="entry name" value="Fun_TF"/>
</dbReference>
<dbReference type="InterPro" id="IPR053178">
    <property type="entry name" value="Osmoadaptation_assoc"/>
</dbReference>
<proteinExistence type="predicted"/>